<accession>A0A0P6XR84</accession>
<reference evidence="2 3" key="1">
    <citation type="submission" date="2015-07" db="EMBL/GenBank/DDBJ databases">
        <title>Genome sequence of Leptolinea tardivitalis DSM 16556.</title>
        <authorList>
            <person name="Hemp J."/>
            <person name="Ward L.M."/>
            <person name="Pace L.A."/>
            <person name="Fischer W.W."/>
        </authorList>
    </citation>
    <scope>NUCLEOTIDE SEQUENCE [LARGE SCALE GENOMIC DNA]</scope>
    <source>
        <strain evidence="2 3">YMTK-2</strain>
    </source>
</reference>
<organism evidence="2 3">
    <name type="scientific">Leptolinea tardivitalis</name>
    <dbReference type="NCBI Taxonomy" id="229920"/>
    <lineage>
        <taxon>Bacteria</taxon>
        <taxon>Bacillati</taxon>
        <taxon>Chloroflexota</taxon>
        <taxon>Anaerolineae</taxon>
        <taxon>Anaerolineales</taxon>
        <taxon>Anaerolineaceae</taxon>
        <taxon>Leptolinea</taxon>
    </lineage>
</organism>
<evidence type="ECO:0000259" key="1">
    <source>
        <dbReference type="Pfam" id="PF13529"/>
    </source>
</evidence>
<feature type="non-terminal residue" evidence="2">
    <location>
        <position position="907"/>
    </location>
</feature>
<dbReference type="SUPFAM" id="SSF49265">
    <property type="entry name" value="Fibronectin type III"/>
    <property type="match status" value="2"/>
</dbReference>
<dbReference type="STRING" id="229920.ADM99_08330"/>
<dbReference type="InterPro" id="IPR036116">
    <property type="entry name" value="FN3_sf"/>
</dbReference>
<proteinExistence type="predicted"/>
<evidence type="ECO:0000313" key="3">
    <source>
        <dbReference type="Proteomes" id="UP000050430"/>
    </source>
</evidence>
<gene>
    <name evidence="2" type="ORF">ADM99_08330</name>
</gene>
<comment type="caution">
    <text evidence="2">The sequence shown here is derived from an EMBL/GenBank/DDBJ whole genome shotgun (WGS) entry which is preliminary data.</text>
</comment>
<sequence>MDGRTTRGSIDDYWISYGSTASDPYLTGGWTQHTYGDAIGDYMRTSQSAYSNTDGSTSFFTYNTLGDQLTCDTMASNNLKDGTLGMRQFYQKRGYTVTQCYNQKTDNEISGGFSLNDYKNEITNGHPVILNLFTSGVGGHTIVGVGFDSATNKVIVHDTWDYSNHTMTWGGSYGGMQLRSVSVINLASATVPAVTLNTPFDKEINANLQQIFTWQGVSGISQYSIQVSADTNFTDPAAYLVNETVTNATSYAMTSNLPGDGTYYWRVRAIDDSGSTGAWSKRSFTVDTLPPSPPVLSSPADAATPVGIPSFTWLAAATANAYQFKIDDSADLNSPVDITPDGSNGTPLAVLTYKPDASHVSYGVVYYWAVRARDAAGNWSDWSTPRTVNIQASLPVAPVLTSPATGTLTNTQPALAWNSVSGGVRYQVQIANNAGFTGTLFEDKTLDLGVLTYTIEKALTDGVWYWRVRAWNSTGGAGAWSTARSFTFDKTAPGIPVLTSPAANDIWHATSYFTWTVPTTSTAFLFEYGTTTDGTISTFTSVYLSPVLTTAKYTPPAMPIGGFFWHVKASDAAGNWSDWSDLRKININAPYLAAPVPLTPATGILVKDAALTFTWLPVTGAKSYEIQFADTTGFLNTDSDTHSVTIIAGSETYTIGDPDKYHDGIWYWRLRTINATDEAGTTWSTARAFTLDTTAPAAPVLSVPADNAAGIRATPTFTWLASVGANAYQFRISDDSGFGSTFDISPDGTSAAPGTPLAVLAYKPKTNLELLKNYYWQVRARDAAGNWSDWSAYRTIKVLPTIPLAPVLTAPAARALTNDRTPDFAWKAVTDGTTYQFQLDNLSTFASPEIDVADTSGATTYTPATDISTDGVYYWRVRAKNAAGEFGAWSTAGAFTLDTTAPAAPVL</sequence>
<dbReference type="EMBL" id="LGCK01000009">
    <property type="protein sequence ID" value="KPL72140.1"/>
    <property type="molecule type" value="Genomic_DNA"/>
</dbReference>
<dbReference type="InterPro" id="IPR039564">
    <property type="entry name" value="Peptidase_C39-like"/>
</dbReference>
<dbReference type="AlphaFoldDB" id="A0A0P6XR84"/>
<dbReference type="Gene3D" id="2.60.40.10">
    <property type="entry name" value="Immunoglobulins"/>
    <property type="match status" value="7"/>
</dbReference>
<dbReference type="RefSeq" id="WP_152967653.1">
    <property type="nucleotide sequence ID" value="NZ_LGCK01000009.1"/>
</dbReference>
<dbReference type="InterPro" id="IPR013783">
    <property type="entry name" value="Ig-like_fold"/>
</dbReference>
<feature type="domain" description="Peptidase C39-like" evidence="1">
    <location>
        <begin position="63"/>
        <end position="160"/>
    </location>
</feature>
<dbReference type="Proteomes" id="UP000050430">
    <property type="component" value="Unassembled WGS sequence"/>
</dbReference>
<dbReference type="Pfam" id="PF13529">
    <property type="entry name" value="Peptidase_C39_2"/>
    <property type="match status" value="1"/>
</dbReference>
<keyword evidence="3" id="KW-1185">Reference proteome</keyword>
<evidence type="ECO:0000313" key="2">
    <source>
        <dbReference type="EMBL" id="KPL72140.1"/>
    </source>
</evidence>
<protein>
    <recommendedName>
        <fullName evidence="1">Peptidase C39-like domain-containing protein</fullName>
    </recommendedName>
</protein>
<name>A0A0P6XR84_9CHLR</name>